<accession>A0A0K1EEW7</accession>
<dbReference type="OrthoDB" id="9782511at2"/>
<dbReference type="EMBL" id="CP012159">
    <property type="protein sequence ID" value="AKT39399.1"/>
    <property type="molecule type" value="Genomic_DNA"/>
</dbReference>
<evidence type="ECO:0000259" key="2">
    <source>
        <dbReference type="SMART" id="SM01001"/>
    </source>
</evidence>
<sequence>MDPRDVRELLERVRSGDVTVESALEGLQELPFRDIGVAAVDHHRALRQGVPEIIFGQGKTPEQIIRIAEEILRTGQNVLVTRIEPEKAERITAGLPGFSYSSLARTGKVAHRPAPERLAGPVAVITAGTSDIPIAEEAVETLLAVGLQPDRVYDVGVAGLHRLLSRSEQLRRAAVVIVIAGMEGALPSVVGGLVAAPVIAVPTSVGYGAALGGFTALFSMLTSCASGVVVVNIDSGFGAAMAAHRMLLDRGQ</sequence>
<dbReference type="Pfam" id="PF00731">
    <property type="entry name" value="AIRC"/>
    <property type="match status" value="1"/>
</dbReference>
<dbReference type="InterPro" id="IPR000031">
    <property type="entry name" value="PurE_dom"/>
</dbReference>
<evidence type="ECO:0000313" key="3">
    <source>
        <dbReference type="EMBL" id="AKT39399.1"/>
    </source>
</evidence>
<keyword evidence="1" id="KW-0812">Transmembrane</keyword>
<keyword evidence="1" id="KW-1133">Transmembrane helix</keyword>
<evidence type="ECO:0000313" key="4">
    <source>
        <dbReference type="Proteomes" id="UP000067626"/>
    </source>
</evidence>
<reference evidence="3 4" key="1">
    <citation type="submission" date="2015-07" db="EMBL/GenBank/DDBJ databases">
        <title>Genome analysis of myxobacterium Chondromyces crocatus Cm c5 reveals a high potential for natural compound synthesis and the genetic basis for the loss of fruiting body formation.</title>
        <authorList>
            <person name="Zaburannyi N."/>
            <person name="Bunk B."/>
            <person name="Maier J."/>
            <person name="Overmann J."/>
            <person name="Mueller R."/>
        </authorList>
    </citation>
    <scope>NUCLEOTIDE SEQUENCE [LARGE SCALE GENOMIC DNA]</scope>
    <source>
        <strain evidence="3 4">Cm c5</strain>
    </source>
</reference>
<dbReference type="Gene3D" id="3.40.50.1970">
    <property type="match status" value="1"/>
</dbReference>
<dbReference type="GO" id="GO:0016787">
    <property type="term" value="F:hydrolase activity"/>
    <property type="evidence" value="ECO:0007669"/>
    <property type="project" value="InterPro"/>
</dbReference>
<protein>
    <submittedName>
        <fullName evidence="3">1-(5-phosphoribosyl)-5-amino-4-imidazole-carboxylate carboxylase</fullName>
    </submittedName>
</protein>
<feature type="transmembrane region" description="Helical" evidence="1">
    <location>
        <begin position="173"/>
        <end position="199"/>
    </location>
</feature>
<dbReference type="Proteomes" id="UP000067626">
    <property type="component" value="Chromosome"/>
</dbReference>
<dbReference type="SUPFAM" id="SSF52255">
    <property type="entry name" value="N5-CAIR mutase (phosphoribosylaminoimidazole carboxylase, PurE)"/>
    <property type="match status" value="1"/>
</dbReference>
<name>A0A0K1EEW7_CHOCO</name>
<dbReference type="PANTHER" id="PTHR43064">
    <property type="entry name" value="PHOSPHORIBOSYLAMINOIMIDAZOLE CARBOXYLASE-RELATED"/>
    <property type="match status" value="1"/>
</dbReference>
<dbReference type="InterPro" id="IPR039476">
    <property type="entry name" value="P2CMN_synthase_LarB"/>
</dbReference>
<dbReference type="PATRIC" id="fig|52.7.peg.3906"/>
<dbReference type="GO" id="GO:0006189">
    <property type="term" value="P:'de novo' IMP biosynthetic process"/>
    <property type="evidence" value="ECO:0007669"/>
    <property type="project" value="InterPro"/>
</dbReference>
<feature type="domain" description="PurE" evidence="2">
    <location>
        <begin position="120"/>
        <end position="252"/>
    </location>
</feature>
<dbReference type="SMART" id="SM01001">
    <property type="entry name" value="AIRC"/>
    <property type="match status" value="1"/>
</dbReference>
<dbReference type="NCBIfam" id="NF033503">
    <property type="entry name" value="LarB"/>
    <property type="match status" value="1"/>
</dbReference>
<gene>
    <name evidence="3" type="ORF">CMC5_035460</name>
</gene>
<dbReference type="KEGG" id="ccro:CMC5_035460"/>
<proteinExistence type="predicted"/>
<keyword evidence="1" id="KW-0472">Membrane</keyword>
<dbReference type="STRING" id="52.CMC5_035460"/>
<keyword evidence="4" id="KW-1185">Reference proteome</keyword>
<dbReference type="PANTHER" id="PTHR43064:SF1">
    <property type="entry name" value="SLL1489 PROTEIN"/>
    <property type="match status" value="1"/>
</dbReference>
<feature type="transmembrane region" description="Helical" evidence="1">
    <location>
        <begin position="205"/>
        <end position="231"/>
    </location>
</feature>
<evidence type="ECO:0000256" key="1">
    <source>
        <dbReference type="SAM" id="Phobius"/>
    </source>
</evidence>
<dbReference type="AlphaFoldDB" id="A0A0K1EEW7"/>
<organism evidence="3 4">
    <name type="scientific">Chondromyces crocatus</name>
    <dbReference type="NCBI Taxonomy" id="52"/>
    <lineage>
        <taxon>Bacteria</taxon>
        <taxon>Pseudomonadati</taxon>
        <taxon>Myxococcota</taxon>
        <taxon>Polyangia</taxon>
        <taxon>Polyangiales</taxon>
        <taxon>Polyangiaceae</taxon>
        <taxon>Chondromyces</taxon>
    </lineage>
</organism>
<dbReference type="RefSeq" id="WP_050431494.1">
    <property type="nucleotide sequence ID" value="NZ_CP012159.1"/>
</dbReference>